<dbReference type="InParanoid" id="D0NCM9"/>
<dbReference type="KEGG" id="pif:PITG_09715"/>
<dbReference type="Proteomes" id="UP000006643">
    <property type="component" value="Unassembled WGS sequence"/>
</dbReference>
<feature type="domain" description="DDE-1" evidence="1">
    <location>
        <begin position="66"/>
        <end position="116"/>
    </location>
</feature>
<dbReference type="eggNOG" id="KOG3105">
    <property type="taxonomic scope" value="Eukaryota"/>
</dbReference>
<organism evidence="2 3">
    <name type="scientific">Phytophthora infestans (strain T30-4)</name>
    <name type="common">Potato late blight agent</name>
    <dbReference type="NCBI Taxonomy" id="403677"/>
    <lineage>
        <taxon>Eukaryota</taxon>
        <taxon>Sar</taxon>
        <taxon>Stramenopiles</taxon>
        <taxon>Oomycota</taxon>
        <taxon>Peronosporomycetes</taxon>
        <taxon>Peronosporales</taxon>
        <taxon>Peronosporaceae</taxon>
        <taxon>Phytophthora</taxon>
    </lineage>
</organism>
<dbReference type="OMA" id="NASSHHW"/>
<accession>D0NCM9</accession>
<reference evidence="3" key="1">
    <citation type="journal article" date="2009" name="Nature">
        <title>Genome sequence and analysis of the Irish potato famine pathogen Phytophthora infestans.</title>
        <authorList>
            <consortium name="The Broad Institute Genome Sequencing Platform"/>
            <person name="Haas B.J."/>
            <person name="Kamoun S."/>
            <person name="Zody M.C."/>
            <person name="Jiang R.H."/>
            <person name="Handsaker R.E."/>
            <person name="Cano L.M."/>
            <person name="Grabherr M."/>
            <person name="Kodira C.D."/>
            <person name="Raffaele S."/>
            <person name="Torto-Alalibo T."/>
            <person name="Bozkurt T.O."/>
            <person name="Ah-Fong A.M."/>
            <person name="Alvarado L."/>
            <person name="Anderson V.L."/>
            <person name="Armstrong M.R."/>
            <person name="Avrova A."/>
            <person name="Baxter L."/>
            <person name="Beynon J."/>
            <person name="Boevink P.C."/>
            <person name="Bollmann S.R."/>
            <person name="Bos J.I."/>
            <person name="Bulone V."/>
            <person name="Cai G."/>
            <person name="Cakir C."/>
            <person name="Carrington J.C."/>
            <person name="Chawner M."/>
            <person name="Conti L."/>
            <person name="Costanzo S."/>
            <person name="Ewan R."/>
            <person name="Fahlgren N."/>
            <person name="Fischbach M.A."/>
            <person name="Fugelstad J."/>
            <person name="Gilroy E.M."/>
            <person name="Gnerre S."/>
            <person name="Green P.J."/>
            <person name="Grenville-Briggs L.J."/>
            <person name="Griffith J."/>
            <person name="Grunwald N.J."/>
            <person name="Horn K."/>
            <person name="Horner N.R."/>
            <person name="Hu C.H."/>
            <person name="Huitema E."/>
            <person name="Jeong D.H."/>
            <person name="Jones A.M."/>
            <person name="Jones J.D."/>
            <person name="Jones R.W."/>
            <person name="Karlsson E.K."/>
            <person name="Kunjeti S.G."/>
            <person name="Lamour K."/>
            <person name="Liu Z."/>
            <person name="Ma L."/>
            <person name="Maclean D."/>
            <person name="Chibucos M.C."/>
            <person name="McDonald H."/>
            <person name="McWalters J."/>
            <person name="Meijer H.J."/>
            <person name="Morgan W."/>
            <person name="Morris P.F."/>
            <person name="Munro C.A."/>
            <person name="O'Neill K."/>
            <person name="Ospina-Giraldo M."/>
            <person name="Pinzon A."/>
            <person name="Pritchard L."/>
            <person name="Ramsahoye B."/>
            <person name="Ren Q."/>
            <person name="Restrepo S."/>
            <person name="Roy S."/>
            <person name="Sadanandom A."/>
            <person name="Savidor A."/>
            <person name="Schornack S."/>
            <person name="Schwartz D.C."/>
            <person name="Schumann U.D."/>
            <person name="Schwessinger B."/>
            <person name="Seyer L."/>
            <person name="Sharpe T."/>
            <person name="Silvar C."/>
            <person name="Song J."/>
            <person name="Studholme D.J."/>
            <person name="Sykes S."/>
            <person name="Thines M."/>
            <person name="van de Vondervoort P.J."/>
            <person name="Phuntumart V."/>
            <person name="Wawra S."/>
            <person name="Weide R."/>
            <person name="Win J."/>
            <person name="Young C."/>
            <person name="Zhou S."/>
            <person name="Fry W."/>
            <person name="Meyers B.C."/>
            <person name="van West P."/>
            <person name="Ristaino J."/>
            <person name="Govers F."/>
            <person name="Birch P.R."/>
            <person name="Whisson S.C."/>
            <person name="Judelson H.S."/>
            <person name="Nusbaum C."/>
        </authorList>
    </citation>
    <scope>NUCLEOTIDE SEQUENCE [LARGE SCALE GENOMIC DNA]</scope>
    <source>
        <strain evidence="3">T30-4</strain>
    </source>
</reference>
<dbReference type="InterPro" id="IPR004875">
    <property type="entry name" value="DDE_SF_endonuclease_dom"/>
</dbReference>
<protein>
    <recommendedName>
        <fullName evidence="1">DDE-1 domain-containing protein</fullName>
    </recommendedName>
</protein>
<gene>
    <name evidence="2" type="ORF">PITG_09715</name>
</gene>
<dbReference type="RefSeq" id="XP_002903319.1">
    <property type="nucleotide sequence ID" value="XM_002903273.1"/>
</dbReference>
<dbReference type="VEuPathDB" id="FungiDB:PITG_09715"/>
<dbReference type="EMBL" id="DS028132">
    <property type="protein sequence ID" value="EEY55743.1"/>
    <property type="molecule type" value="Genomic_DNA"/>
</dbReference>
<dbReference type="GeneID" id="9470343"/>
<sequence>MPPDRTLARKRLAERKKDKKLFTAAFPCNADGSERPPLLFIGKSKTAIVKAWMTRNIFFKWLKDLDSKFRSMTTKIVFLQPNTTSKRQPPDAGIIAAFKRHYTRRQIQHAIDRLEADPAMDFATTAKLYSQPL</sequence>
<dbReference type="Pfam" id="PF03184">
    <property type="entry name" value="DDE_1"/>
    <property type="match status" value="1"/>
</dbReference>
<dbReference type="PANTHER" id="PTHR19303:SF73">
    <property type="entry name" value="PROTEIN PDC2"/>
    <property type="match status" value="1"/>
</dbReference>
<dbReference type="GO" id="GO:0005634">
    <property type="term" value="C:nucleus"/>
    <property type="evidence" value="ECO:0007669"/>
    <property type="project" value="TreeGrafter"/>
</dbReference>
<dbReference type="GO" id="GO:0003677">
    <property type="term" value="F:DNA binding"/>
    <property type="evidence" value="ECO:0007669"/>
    <property type="project" value="TreeGrafter"/>
</dbReference>
<proteinExistence type="predicted"/>
<dbReference type="AlphaFoldDB" id="D0NCM9"/>
<evidence type="ECO:0000313" key="3">
    <source>
        <dbReference type="Proteomes" id="UP000006643"/>
    </source>
</evidence>
<dbReference type="PANTHER" id="PTHR19303">
    <property type="entry name" value="TRANSPOSON"/>
    <property type="match status" value="1"/>
</dbReference>
<keyword evidence="3" id="KW-1185">Reference proteome</keyword>
<name>D0NCM9_PHYIT</name>
<dbReference type="STRING" id="403677.D0NCM9"/>
<evidence type="ECO:0000313" key="2">
    <source>
        <dbReference type="EMBL" id="EEY55743.1"/>
    </source>
</evidence>
<evidence type="ECO:0000259" key="1">
    <source>
        <dbReference type="Pfam" id="PF03184"/>
    </source>
</evidence>
<dbReference type="OrthoDB" id="97756at2759"/>
<dbReference type="HOGENOM" id="CLU_1910751_0_0_1"/>
<dbReference type="InterPro" id="IPR050863">
    <property type="entry name" value="CenT-Element_Derived"/>
</dbReference>